<comment type="similarity">
    <text evidence="2">Belongs to the SKP1 family.</text>
</comment>
<evidence type="ECO:0000256" key="1">
    <source>
        <dbReference type="ARBA" id="ARBA00004906"/>
    </source>
</evidence>
<reference evidence="5" key="2">
    <citation type="journal article" date="2023" name="Plants (Basel)">
        <title>Annotation of the Turnera subulata (Passifloraceae) Draft Genome Reveals the S-Locus Evolved after the Divergence of Turneroideae from Passifloroideae in a Stepwise Manner.</title>
        <authorList>
            <person name="Henning P.M."/>
            <person name="Roalson E.H."/>
            <person name="Mir W."/>
            <person name="McCubbin A.G."/>
            <person name="Shore J.S."/>
        </authorList>
    </citation>
    <scope>NUCLEOTIDE SEQUENCE</scope>
    <source>
        <strain evidence="5">F60SS</strain>
    </source>
</reference>
<dbReference type="InterPro" id="IPR036296">
    <property type="entry name" value="SKP1-like_dim_sf"/>
</dbReference>
<evidence type="ECO:0000256" key="3">
    <source>
        <dbReference type="ARBA" id="ARBA00022786"/>
    </source>
</evidence>
<dbReference type="GO" id="GO:0006511">
    <property type="term" value="P:ubiquitin-dependent protein catabolic process"/>
    <property type="evidence" value="ECO:0007669"/>
    <property type="project" value="InterPro"/>
</dbReference>
<evidence type="ECO:0000256" key="2">
    <source>
        <dbReference type="ARBA" id="ARBA00009993"/>
    </source>
</evidence>
<dbReference type="GO" id="GO:0009867">
    <property type="term" value="P:jasmonic acid mediated signaling pathway"/>
    <property type="evidence" value="ECO:0007669"/>
    <property type="project" value="UniProtKB-ARBA"/>
</dbReference>
<evidence type="ECO:0000313" key="5">
    <source>
        <dbReference type="EMBL" id="KAJ4846453.1"/>
    </source>
</evidence>
<dbReference type="AlphaFoldDB" id="A0A9Q0GA71"/>
<evidence type="ECO:0000259" key="4">
    <source>
        <dbReference type="Pfam" id="PF01466"/>
    </source>
</evidence>
<dbReference type="Gene3D" id="3.30.710.10">
    <property type="entry name" value="Potassium Channel Kv1.1, Chain A"/>
    <property type="match status" value="1"/>
</dbReference>
<comment type="caution">
    <text evidence="5">The sequence shown here is derived from an EMBL/GenBank/DDBJ whole genome shotgun (WGS) entry which is preliminary data.</text>
</comment>
<organism evidence="5 6">
    <name type="scientific">Turnera subulata</name>
    <dbReference type="NCBI Taxonomy" id="218843"/>
    <lineage>
        <taxon>Eukaryota</taxon>
        <taxon>Viridiplantae</taxon>
        <taxon>Streptophyta</taxon>
        <taxon>Embryophyta</taxon>
        <taxon>Tracheophyta</taxon>
        <taxon>Spermatophyta</taxon>
        <taxon>Magnoliopsida</taxon>
        <taxon>eudicotyledons</taxon>
        <taxon>Gunneridae</taxon>
        <taxon>Pentapetalae</taxon>
        <taxon>rosids</taxon>
        <taxon>fabids</taxon>
        <taxon>Malpighiales</taxon>
        <taxon>Passifloraceae</taxon>
        <taxon>Turnera</taxon>
    </lineage>
</organism>
<protein>
    <recommendedName>
        <fullName evidence="4">SKP1 component dimerisation domain-containing protein</fullName>
    </recommendedName>
</protein>
<keyword evidence="6" id="KW-1185">Reference proteome</keyword>
<dbReference type="InterPro" id="IPR011333">
    <property type="entry name" value="SKP1/BTB/POZ_sf"/>
</dbReference>
<dbReference type="SUPFAM" id="SSF81382">
    <property type="entry name" value="Skp1 dimerisation domain-like"/>
    <property type="match status" value="1"/>
</dbReference>
<dbReference type="InterPro" id="IPR016897">
    <property type="entry name" value="SKP1"/>
</dbReference>
<sequence>MLTAQESNAETSQISDVSAPLEGDILSQVFWKDKNGRVRGDQMILLLLAIMIAGRTLSKVVEYCKKHTFSDENKEPELKAWDVEFTKVDQDTLIDVLLASNFLDIKNLLDLVCQTVAVMIKEIRKTFHIKNDYTAEEEEEVRRENQWAFE</sequence>
<dbReference type="PANTHER" id="PTHR11165">
    <property type="entry name" value="SKP1"/>
    <property type="match status" value="1"/>
</dbReference>
<dbReference type="Proteomes" id="UP001141552">
    <property type="component" value="Unassembled WGS sequence"/>
</dbReference>
<comment type="pathway">
    <text evidence="1">Protein modification; protein ubiquitination.</text>
</comment>
<accession>A0A9Q0GA71</accession>
<gene>
    <name evidence="5" type="ORF">Tsubulata_006856</name>
</gene>
<dbReference type="InterPro" id="IPR001232">
    <property type="entry name" value="SKP1-like"/>
</dbReference>
<dbReference type="InterPro" id="IPR016072">
    <property type="entry name" value="Skp1_comp_dimer"/>
</dbReference>
<dbReference type="OrthoDB" id="1901727at2759"/>
<feature type="domain" description="SKP1 component dimerisation" evidence="4">
    <location>
        <begin position="106"/>
        <end position="148"/>
    </location>
</feature>
<dbReference type="SMART" id="SM00512">
    <property type="entry name" value="Skp1"/>
    <property type="match status" value="1"/>
</dbReference>
<evidence type="ECO:0000313" key="6">
    <source>
        <dbReference type="Proteomes" id="UP001141552"/>
    </source>
</evidence>
<name>A0A9Q0GA71_9ROSI</name>
<dbReference type="Pfam" id="PF01466">
    <property type="entry name" value="Skp1"/>
    <property type="match status" value="1"/>
</dbReference>
<proteinExistence type="inferred from homology"/>
<keyword evidence="3" id="KW-0833">Ubl conjugation pathway</keyword>
<dbReference type="EMBL" id="JAKUCV010001420">
    <property type="protein sequence ID" value="KAJ4846453.1"/>
    <property type="molecule type" value="Genomic_DNA"/>
</dbReference>
<reference evidence="5" key="1">
    <citation type="submission" date="2022-02" db="EMBL/GenBank/DDBJ databases">
        <authorList>
            <person name="Henning P.M."/>
            <person name="McCubbin A.G."/>
            <person name="Shore J.S."/>
        </authorList>
    </citation>
    <scope>NUCLEOTIDE SEQUENCE</scope>
    <source>
        <strain evidence="5">F60SS</strain>
        <tissue evidence="5">Leaves</tissue>
    </source>
</reference>